<dbReference type="InterPro" id="IPR004648">
    <property type="entry name" value="Oligpept_transpt"/>
</dbReference>
<dbReference type="AlphaFoldDB" id="A0A0U5G6V5"/>
<dbReference type="Pfam" id="PF03169">
    <property type="entry name" value="OPT"/>
    <property type="match status" value="1"/>
</dbReference>
<evidence type="ECO:0000256" key="7">
    <source>
        <dbReference type="ARBA" id="ARBA00022989"/>
    </source>
</evidence>
<evidence type="ECO:0000256" key="1">
    <source>
        <dbReference type="ARBA" id="ARBA00004141"/>
    </source>
</evidence>
<feature type="transmembrane region" description="Helical" evidence="9">
    <location>
        <begin position="319"/>
        <end position="337"/>
    </location>
</feature>
<protein>
    <submittedName>
        <fullName evidence="10">Uncharacterized protein</fullName>
    </submittedName>
</protein>
<dbReference type="NCBIfam" id="TIGR00727">
    <property type="entry name" value="ISP4_OPT"/>
    <property type="match status" value="1"/>
</dbReference>
<evidence type="ECO:0000256" key="8">
    <source>
        <dbReference type="ARBA" id="ARBA00023136"/>
    </source>
</evidence>
<evidence type="ECO:0000256" key="9">
    <source>
        <dbReference type="SAM" id="Phobius"/>
    </source>
</evidence>
<evidence type="ECO:0000256" key="5">
    <source>
        <dbReference type="ARBA" id="ARBA00022856"/>
    </source>
</evidence>
<evidence type="ECO:0000256" key="6">
    <source>
        <dbReference type="ARBA" id="ARBA00022927"/>
    </source>
</evidence>
<feature type="transmembrane region" description="Helical" evidence="9">
    <location>
        <begin position="215"/>
        <end position="238"/>
    </location>
</feature>
<dbReference type="GO" id="GO:0016020">
    <property type="term" value="C:membrane"/>
    <property type="evidence" value="ECO:0007669"/>
    <property type="project" value="UniProtKB-SubCell"/>
</dbReference>
<keyword evidence="11" id="KW-1185">Reference proteome</keyword>
<feature type="transmembrane region" description="Helical" evidence="9">
    <location>
        <begin position="639"/>
        <end position="661"/>
    </location>
</feature>
<proteinExistence type="inferred from homology"/>
<dbReference type="OMA" id="DWNIVTH"/>
<keyword evidence="4 9" id="KW-0812">Transmembrane</keyword>
<dbReference type="NCBIfam" id="TIGR00728">
    <property type="entry name" value="OPT_sfam"/>
    <property type="match status" value="1"/>
</dbReference>
<feature type="transmembrane region" description="Helical" evidence="9">
    <location>
        <begin position="250"/>
        <end position="270"/>
    </location>
</feature>
<organism evidence="10 11">
    <name type="scientific">Aspergillus calidoustus</name>
    <dbReference type="NCBI Taxonomy" id="454130"/>
    <lineage>
        <taxon>Eukaryota</taxon>
        <taxon>Fungi</taxon>
        <taxon>Dikarya</taxon>
        <taxon>Ascomycota</taxon>
        <taxon>Pezizomycotina</taxon>
        <taxon>Eurotiomycetes</taxon>
        <taxon>Eurotiomycetidae</taxon>
        <taxon>Eurotiales</taxon>
        <taxon>Aspergillaceae</taxon>
        <taxon>Aspergillus</taxon>
        <taxon>Aspergillus subgen. Nidulantes</taxon>
    </lineage>
</organism>
<evidence type="ECO:0000256" key="3">
    <source>
        <dbReference type="ARBA" id="ARBA00022448"/>
    </source>
</evidence>
<dbReference type="Proteomes" id="UP000054771">
    <property type="component" value="Unassembled WGS sequence"/>
</dbReference>
<dbReference type="PANTHER" id="PTHR22601">
    <property type="entry name" value="ISP4 LIKE PROTEIN"/>
    <property type="match status" value="1"/>
</dbReference>
<sequence length="850" mass="95533">MAGFDEKDTAVNVVPSTIPIEKSEYTEDQVYEKARLLGCSPQEFLEAEDYSKTLELEEAASRAKHILHFHEHDPNFNRESIVRLQAFVDNTDLFQNPNAQVELIADIKIEVSLLTENSPYAEVRAVVSNKDDVSSPAGTIRAWTIGLLFVVLLSFVNQLFSVRQPAIRVEGAVVQLLSFPLGKAWERWLPVGEFSLFGQTLKLNPGKFNQKEHMLISIMANVASALPHSRYIIFTTWMERYFNMPFASSFGFQVCVSLSMNLMGFGLAGLARRFLVYPSFCIWPRSLVTVALNQSLHEEQSGSVPGPFRRLYNTSRYKFFLLAFGCMFVWFWFPELIVSAVSLFNWLAWISPNTFNLTAITGLQKGLGFNPLPTFDWNIVTHNVDPLIVPFHVTFNMFIGVLLGAIVIIAVYWTNTYNTGYLPINTNTMFTNNGSQYNVSAILNDKGLLDVEKYLAYSPVYIAASSIIYYIFFFAVYSAVVSYAILYHRKDIALGFRSLFNTFKRDGRQNDFKDVHSRLMRSYRESPEWWYLILNVIAIGLGVAAVAGWPTNTNVGVVFFGIALAVIFTVPTGIIYATTGIEVEYNVLAEFIGGTWQPGNALAMNFFKGFGYVTVAHALSFANDLKLGHYLKVPPRQTFWCQVVATIVSALVCTGVMNFQITRIPDMCEPDQPNRFTCPNLQSYFTAAVLFGSLGARRVFGAGAQYTALLAAFPAGLLFPILHYYATRHLQPTHWLTKIHPVVILSGAHAWSPYNLGYMWPAVLPGWISWNWLRRRYLGFWSKYNYVLSAAFSSGIAISAVVIFFAVSYHGKEVDWIGNSPDKGCESTACTRLTLGDGEYFGPRVGTFVV</sequence>
<feature type="transmembrane region" description="Helical" evidence="9">
    <location>
        <begin position="707"/>
        <end position="726"/>
    </location>
</feature>
<comment type="similarity">
    <text evidence="2">Belongs to the oligopeptide OPT transporter family.</text>
</comment>
<keyword evidence="7 9" id="KW-1133">Transmembrane helix</keyword>
<dbReference type="InterPro" id="IPR004813">
    <property type="entry name" value="OPT"/>
</dbReference>
<accession>A0A0U5G6V5</accession>
<feature type="transmembrane region" description="Helical" evidence="9">
    <location>
        <begin position="785"/>
        <end position="807"/>
    </location>
</feature>
<dbReference type="GO" id="GO:0015031">
    <property type="term" value="P:protein transport"/>
    <property type="evidence" value="ECO:0007669"/>
    <property type="project" value="UniProtKB-KW"/>
</dbReference>
<feature type="transmembrane region" description="Helical" evidence="9">
    <location>
        <begin position="681"/>
        <end position="700"/>
    </location>
</feature>
<evidence type="ECO:0000256" key="2">
    <source>
        <dbReference type="ARBA" id="ARBA00008807"/>
    </source>
</evidence>
<evidence type="ECO:0000256" key="4">
    <source>
        <dbReference type="ARBA" id="ARBA00022692"/>
    </source>
</evidence>
<keyword evidence="5" id="KW-0571">Peptide transport</keyword>
<evidence type="ECO:0000313" key="10">
    <source>
        <dbReference type="EMBL" id="CEL06637.1"/>
    </source>
</evidence>
<feature type="transmembrane region" description="Helical" evidence="9">
    <location>
        <begin position="555"/>
        <end position="577"/>
    </location>
</feature>
<dbReference type="OrthoDB" id="9986677at2759"/>
<keyword evidence="3" id="KW-0813">Transport</keyword>
<feature type="transmembrane region" description="Helical" evidence="9">
    <location>
        <begin position="756"/>
        <end position="773"/>
    </location>
</feature>
<name>A0A0U5G6V5_ASPCI</name>
<feature type="transmembrane region" description="Helical" evidence="9">
    <location>
        <begin position="393"/>
        <end position="413"/>
    </location>
</feature>
<keyword evidence="6" id="KW-0653">Protein transport</keyword>
<gene>
    <name evidence="10" type="ORF">ASPCAL09809</name>
</gene>
<dbReference type="EMBL" id="CDMC01000008">
    <property type="protein sequence ID" value="CEL06637.1"/>
    <property type="molecule type" value="Genomic_DNA"/>
</dbReference>
<feature type="transmembrane region" description="Helical" evidence="9">
    <location>
        <begin position="467"/>
        <end position="487"/>
    </location>
</feature>
<feature type="transmembrane region" description="Helical" evidence="9">
    <location>
        <begin position="140"/>
        <end position="160"/>
    </location>
</feature>
<dbReference type="GO" id="GO:0035673">
    <property type="term" value="F:oligopeptide transmembrane transporter activity"/>
    <property type="evidence" value="ECO:0007669"/>
    <property type="project" value="InterPro"/>
</dbReference>
<feature type="transmembrane region" description="Helical" evidence="9">
    <location>
        <begin position="529"/>
        <end position="549"/>
    </location>
</feature>
<reference evidence="11" key="1">
    <citation type="journal article" date="2016" name="Genome Announc.">
        <title>Draft genome sequences of fungus Aspergillus calidoustus.</title>
        <authorList>
            <person name="Horn F."/>
            <person name="Linde J."/>
            <person name="Mattern D.J."/>
            <person name="Walther G."/>
            <person name="Guthke R."/>
            <person name="Scherlach K."/>
            <person name="Martin K."/>
            <person name="Brakhage A.A."/>
            <person name="Petzke L."/>
            <person name="Valiante V."/>
        </authorList>
    </citation>
    <scope>NUCLEOTIDE SEQUENCE [LARGE SCALE GENOMIC DNA]</scope>
    <source>
        <strain evidence="11">SF006504</strain>
    </source>
</reference>
<comment type="subcellular location">
    <subcellularLocation>
        <location evidence="1">Membrane</location>
        <topology evidence="1">Multi-pass membrane protein</topology>
    </subcellularLocation>
</comment>
<keyword evidence="8 9" id="KW-0472">Membrane</keyword>
<evidence type="ECO:0000313" key="11">
    <source>
        <dbReference type="Proteomes" id="UP000054771"/>
    </source>
</evidence>